<dbReference type="EMBL" id="JADKPN010000001">
    <property type="protein sequence ID" value="MBF4761748.1"/>
    <property type="molecule type" value="Genomic_DNA"/>
</dbReference>
<protein>
    <submittedName>
        <fullName evidence="1">Exonuclease</fullName>
    </submittedName>
</protein>
<gene>
    <name evidence="1" type="ORF">ISU07_01300</name>
</gene>
<accession>A0A930V8B2</accession>
<keyword evidence="1" id="KW-0540">Nuclease</keyword>
<proteinExistence type="predicted"/>
<comment type="caution">
    <text evidence="1">The sequence shown here is derived from an EMBL/GenBank/DDBJ whole genome shotgun (WGS) entry which is preliminary data.</text>
</comment>
<keyword evidence="1" id="KW-0269">Exonuclease</keyword>
<dbReference type="InterPro" id="IPR012337">
    <property type="entry name" value="RNaseH-like_sf"/>
</dbReference>
<evidence type="ECO:0000313" key="2">
    <source>
        <dbReference type="Proteomes" id="UP000640489"/>
    </source>
</evidence>
<dbReference type="AlphaFoldDB" id="A0A930V8B2"/>
<keyword evidence="1" id="KW-0378">Hydrolase</keyword>
<dbReference type="InterPro" id="IPR036397">
    <property type="entry name" value="RNaseH_sf"/>
</dbReference>
<evidence type="ECO:0000313" key="1">
    <source>
        <dbReference type="EMBL" id="MBF4761748.1"/>
    </source>
</evidence>
<dbReference type="Proteomes" id="UP000640489">
    <property type="component" value="Unassembled WGS sequence"/>
</dbReference>
<name>A0A930V8B2_9ACTN</name>
<dbReference type="SUPFAM" id="SSF53098">
    <property type="entry name" value="Ribonuclease H-like"/>
    <property type="match status" value="1"/>
</dbReference>
<keyword evidence="2" id="KW-1185">Reference proteome</keyword>
<sequence>MSADIEADGPVPGRYSMLSLGMCIAGEQDAAGTFTPIQPESARFYRELKPISHEFEPSNLDVVRAGGLDRDRLLREGEDPVDAMTDAARWVNDLAHGRRPVFVGWPMGYDWMFLQWYFHTYSVIGSPFAFGSALDMKSMMYAVTHHVLDKLGKEHIPAELLPERPHTHNALDDAVEQAELFQNLRRWRMPGQRDDY</sequence>
<dbReference type="Gene3D" id="3.30.420.10">
    <property type="entry name" value="Ribonuclease H-like superfamily/Ribonuclease H"/>
    <property type="match status" value="1"/>
</dbReference>
<dbReference type="GO" id="GO:0004527">
    <property type="term" value="F:exonuclease activity"/>
    <property type="evidence" value="ECO:0007669"/>
    <property type="project" value="UniProtKB-KW"/>
</dbReference>
<organism evidence="1 2">
    <name type="scientific">Nocardioides islandensis</name>
    <dbReference type="NCBI Taxonomy" id="433663"/>
    <lineage>
        <taxon>Bacteria</taxon>
        <taxon>Bacillati</taxon>
        <taxon>Actinomycetota</taxon>
        <taxon>Actinomycetes</taxon>
        <taxon>Propionibacteriales</taxon>
        <taxon>Nocardioidaceae</taxon>
        <taxon>Nocardioides</taxon>
    </lineage>
</organism>
<reference evidence="1" key="1">
    <citation type="submission" date="2020-11" db="EMBL/GenBank/DDBJ databases">
        <title>Nocardioides sp. nov., isolated from Soil of Cynanchum wilfordii Hemsley rhizosphere.</title>
        <authorList>
            <person name="Lee J.-S."/>
            <person name="Suh M.K."/>
            <person name="Kim J.-S."/>
        </authorList>
    </citation>
    <scope>NUCLEOTIDE SEQUENCE</scope>
    <source>
        <strain evidence="1">KCTC 19275</strain>
    </source>
</reference>
<dbReference type="GO" id="GO:0003676">
    <property type="term" value="F:nucleic acid binding"/>
    <property type="evidence" value="ECO:0007669"/>
    <property type="project" value="InterPro"/>
</dbReference>